<dbReference type="SMART" id="SM00823">
    <property type="entry name" value="PKS_PP"/>
    <property type="match status" value="2"/>
</dbReference>
<dbReference type="PANTHER" id="PTHR43775">
    <property type="entry name" value="FATTY ACID SYNTHASE"/>
    <property type="match status" value="1"/>
</dbReference>
<dbReference type="CDD" id="cd00833">
    <property type="entry name" value="PKS"/>
    <property type="match status" value="2"/>
</dbReference>
<dbReference type="Gene3D" id="1.10.1200.10">
    <property type="entry name" value="ACP-like"/>
    <property type="match status" value="2"/>
</dbReference>
<dbReference type="InterPro" id="IPR020807">
    <property type="entry name" value="PKS_DH"/>
</dbReference>
<dbReference type="InterPro" id="IPR018201">
    <property type="entry name" value="Ketoacyl_synth_AS"/>
</dbReference>
<evidence type="ECO:0000256" key="7">
    <source>
        <dbReference type="ARBA" id="ARBA00023268"/>
    </source>
</evidence>
<dbReference type="Pfam" id="PF00109">
    <property type="entry name" value="ketoacyl-synt"/>
    <property type="match status" value="2"/>
</dbReference>
<dbReference type="InterPro" id="IPR049900">
    <property type="entry name" value="PKS_mFAS_DH"/>
</dbReference>
<evidence type="ECO:0000313" key="13">
    <source>
        <dbReference type="EMBL" id="ASU79081.1"/>
    </source>
</evidence>
<dbReference type="SUPFAM" id="SSF52151">
    <property type="entry name" value="FabD/lysophospholipase-like"/>
    <property type="match status" value="2"/>
</dbReference>
<dbReference type="Pfam" id="PF22953">
    <property type="entry name" value="SpnB_Rossmann"/>
    <property type="match status" value="1"/>
</dbReference>
<dbReference type="SMART" id="SM00822">
    <property type="entry name" value="PKS_KR"/>
    <property type="match status" value="2"/>
</dbReference>
<dbReference type="PROSITE" id="PS50075">
    <property type="entry name" value="CARRIER"/>
    <property type="match status" value="2"/>
</dbReference>
<dbReference type="Pfam" id="PF13602">
    <property type="entry name" value="ADH_zinc_N_2"/>
    <property type="match status" value="1"/>
</dbReference>
<dbReference type="Gene3D" id="6.10.40.10">
    <property type="match status" value="1"/>
</dbReference>
<evidence type="ECO:0000313" key="14">
    <source>
        <dbReference type="Proteomes" id="UP000215043"/>
    </source>
</evidence>
<dbReference type="Gene3D" id="3.40.47.10">
    <property type="match status" value="2"/>
</dbReference>
<dbReference type="Gene3D" id="3.40.50.720">
    <property type="entry name" value="NAD(P)-binding Rossmann-like Domain"/>
    <property type="match status" value="2"/>
</dbReference>
<name>A0A223RTA0_9ACTN</name>
<dbReference type="InterPro" id="IPR049552">
    <property type="entry name" value="PKS_DH_N"/>
</dbReference>
<dbReference type="InterPro" id="IPR020841">
    <property type="entry name" value="PKS_Beta-ketoAc_synthase_dom"/>
</dbReference>
<dbReference type="InterPro" id="IPR036736">
    <property type="entry name" value="ACP-like_sf"/>
</dbReference>
<keyword evidence="6" id="KW-0045">Antibiotic biosynthesis</keyword>
<comment type="pathway">
    <text evidence="2">Antibiotic biosynthesis.</text>
</comment>
<organism evidence="13 14">
    <name type="scientific">Actinopolyspora erythraea</name>
    <dbReference type="NCBI Taxonomy" id="414996"/>
    <lineage>
        <taxon>Bacteria</taxon>
        <taxon>Bacillati</taxon>
        <taxon>Actinomycetota</taxon>
        <taxon>Actinomycetes</taxon>
        <taxon>Actinopolysporales</taxon>
        <taxon>Actinopolysporaceae</taxon>
        <taxon>Actinopolyspora</taxon>
    </lineage>
</organism>
<dbReference type="SMART" id="SM01294">
    <property type="entry name" value="PKS_PP_betabranch"/>
    <property type="match status" value="2"/>
</dbReference>
<feature type="region of interest" description="C-terminal hotdog fold" evidence="9">
    <location>
        <begin position="2519"/>
        <end position="2653"/>
    </location>
</feature>
<keyword evidence="4" id="KW-0597">Phosphoprotein</keyword>
<dbReference type="InterPro" id="IPR015357">
    <property type="entry name" value="EryA2_docking"/>
</dbReference>
<dbReference type="PROSITE" id="PS00012">
    <property type="entry name" value="PHOSPHOPANTETHEINE"/>
    <property type="match status" value="2"/>
</dbReference>
<dbReference type="InterPro" id="IPR016036">
    <property type="entry name" value="Malonyl_transacylase_ACP-bd"/>
</dbReference>
<dbReference type="Gene3D" id="3.40.50.11460">
    <property type="match status" value="2"/>
</dbReference>
<dbReference type="PROSITE" id="PS52019">
    <property type="entry name" value="PKS_MFAS_DH"/>
    <property type="match status" value="1"/>
</dbReference>
<dbReference type="InterPro" id="IPR013154">
    <property type="entry name" value="ADH-like_N"/>
</dbReference>
<dbReference type="InterPro" id="IPR020806">
    <property type="entry name" value="PKS_PP-bd"/>
</dbReference>
<gene>
    <name evidence="13" type="ORF">CDG81_13175</name>
</gene>
<dbReference type="Proteomes" id="UP000215043">
    <property type="component" value="Chromosome"/>
</dbReference>
<dbReference type="Gene3D" id="3.10.129.110">
    <property type="entry name" value="Polyketide synthase dehydratase"/>
    <property type="match status" value="1"/>
</dbReference>
<dbReference type="SMART" id="SM00829">
    <property type="entry name" value="PKS_ER"/>
    <property type="match status" value="1"/>
</dbReference>
<feature type="active site" description="Proton donor; for dehydratase activity" evidence="9">
    <location>
        <position position="2576"/>
    </location>
</feature>
<dbReference type="Gene3D" id="3.90.180.10">
    <property type="entry name" value="Medium-chain alcohol dehydrogenases, catalytic domain"/>
    <property type="match status" value="1"/>
</dbReference>
<keyword evidence="7" id="KW-0511">Multifunctional enzyme</keyword>
<dbReference type="SMART" id="SM00827">
    <property type="entry name" value="PKS_AT"/>
    <property type="match status" value="2"/>
</dbReference>
<dbReference type="CDD" id="cd08956">
    <property type="entry name" value="KR_3_FAS_SDR_x"/>
    <property type="match status" value="1"/>
</dbReference>
<sequence>MTDNDRVAEYLRRATLDLRAARQRIRELESDPIAIVSMACRLPNGVNTPQRLWELLRDGGETLSGFPTDRGWDLASLYHPDPDNPGTSYVDKGGFLDDAAGFDAEFFGVSPREAAAMDPQQRLLLETSWELVENAGIDPHSLRGTATGVFLGIAKFGYGEESAAEEDVAGYSITGVAPAVASGRISYTMGLEGPSISVDTACSSSLVALHTAVESLRKGESTMAVVGGAAVMANPGVFVDFSRQRALAADGRSKAFSASADGFGFSEGVTLVLLERLSEAQRNGHEVLAVVRGSALNQDGASNGLSAPSGPAQRKVIRQALENCGLEPGDVDAVEAHGTGTALGDPIEANALLDTYGRERDADRPLLLGSVKSNIGHTQAAAGVTGLLKTVLALRNEELPATLHVEEPTPHVDWSSGDVALLADNQPWQSGERTRRAAVSAFGISGTNAHVIVEEAPEREEPESTAHDGRPVPLMVSARGPAALRAQAAQIAELLEQPVTDLAGVGLSLATTRARHEHRAAVVASTREQAVRGLREIASGTATAETMVEGVTEVDGRNVVFMFPGQGSQWIGMGAELLSSSPVFADRIRDCDEVMASMQDWKVSEVLRQDPGAPDLERVDVVQPVLFAVMVSLAQLWRSYGVEPAAVVGHSQGEIAAAYVAGALTLEDAAKLVVGRSRLIRSLSGEGGMAVVSSGETAVRERLLPWQDRISLAAVNGPRSVVVSGDPDALREFSEACAAEGIRVREIDVDYASHSPRIERIREELLERTGDIVPRPARVTFYSTVEPRAMDGTELDARYWYRNLREPVRFGDAVTRLAESGYDAFIEVSPHPVVLQAAEEAVEEADGAEEGVFVGSLHRDGGDLSTFLWSVATAQVAGVEASWDVALRGAATVALPTYPFQRERYWLQPATPAAASEELAYRVSWTPVDTPEPASLDGDWLVVAPVRCPRWVDALCEAINVNGGRALRREVDTSASRAEMARAVAHAGSGLRGVLSLLAFDESGCRPGVPAGAVGLLTLVQALGDAGVDAPVWCLTQGAVRTPVDDDLARPAQTTTHGFAQVAGLELTDRWGGVVDLPESVDDAALRLLVAVLRGGDRVEDHLAFRDGRLYGRRVVRANLPRAGSRSWTPHGTVLVTGAANPVGAQLVRWLADRGAERLVLAGAHPGDDLRAAVEEAGASAVVCAQDAAALREVLGDEPVTALVHAETLTNFGRISEVAPEEFADTVAAKTALFAVLDEVLGDRSVEREVYCSSVAGIWGGPGMAAYAAGSAYLDALAEHHRARGRSCASVAWTPWALPGGAVDDGYLRERGLRGLPVDSAMRAWERVLAAGPVSVAVADVDWPVFSEGFAATRPTALFAELVDGGRAEAEAAEPDAGPNSELARRLASLSPSEQRETLLELVTNSVAEVLGHASAAEINVRRAFSELGLDSLNAMALRKRLSTMTGLRLPASLVFDHPTVTALAQHLRGLLVGDADRSAVRVADVADDSEPIAIVGIGCRLPGGIGSPEELWRVLLEGANLTTGFPTDRGWDIGRLYHPDPDNPGTSYVDKGGFLPGAANFDPAFFGITPREALAMDPQQRLMLETAWEAVERAGIAPDSLAGSDTGVFVGMNGQSYMQLLAGESERVDGYQGLGNSASVLSGRIAYTFGWEGPTLTVDTACSSSLVGIHLAMRALRNGECSLALAGGVTIMSDPYTFVDFSTQRGLAFDGLCKAFSARADGFALSEGVGALMLEPLSRARANGHQVMAVLRGSAVNQDGASNGLAAPNGPSQERVIRQALASSGVPASDVDVVEAHGTGTELGDPIEAGALIATYGQDRDADRPLLLGSVKSNIGHTQAAAGVAGVIKVVLAMRHGVLPRSLHADELSPHIDWESGVVEVLREEVPWPVGERTRRAGVSSFGVSGTNAHVILEEAPDERETAELERGPLPFVLSGRGEAVVAAQARALAEHLRGTPDLGLADAAWTLATGRARFDVRAAVLGDDRSGVCAELDALAEGRPSADAVAPVTSAPRKPVMVFPGQGSQWVGMARDLLESSEVFAESMSRCAEALSPHTDWKLLDVVRGDGAFDQHERVDVLQPVLFSIMISLAELWRAHGVAPAAVVGHSQGEIAAAHIAGALSLEAAAKVVALRSRVLRELDGQGGMVSVDASRDELETMLPRWDGRLSVAAVNGPRTSVVAGPSAELDEFFTEAQAQEMKPRRIGVGYASHSPEVARIEDRLAAELGTTTAAPGSVPLHSTVAGEVIDTSVMDSSYWYRNLRQPVLFEQAVRGLIDQGFDTFVEVSPHPVLLMAVEETAEDSDVEVTCVPTLRREQSGPHEFLRNLLRAHVHGVEADLRPSTAGGRPVELPTYPFEHQRFWPRPHRRPSDVSALGVRGAEHPLLLAAVDVPGHGGAVFTGRLSTDEQPWLAEHVVGDRTLLPGSVLVDLALAAGEDVGLPVLEELVLQRPLVLTGASVLVRLSVGAADDSGRRTVDIHAAEEVADLAEAHWSQHATGRLAPGLAEGARETGQWPPEGAVGISLEGHYDDLAEQGYVYGPSFQALRAAWRKDDALYAEVSIETDEDGYAFHPVLLDAVAQTLSLGAFGDSSGGTLPFAWNGVTLHAYGATSVRVVATPAGPGAMALRVTDPAGRLVATVDSLIVRDSGEEWERPEPRDGGGELHALDWVRLPEPGSAGRVVAVEASDLDAVPRSGEPEPDAVLVRYEPEGGDPRVVARHGVLWATALVRRWLEREESSAATLVIVTSGAVAVSDDDDVPDPGAAAVWGVIRCAQAESPNRFVLLDTDADPGTLPAVPDNPQLALRDDDVFVPRLSPLADSAPTLPEGAHRLVPGNGTIDSMAFESAPHVEQPLRAGEVRVDVRATGVNFRDVLLALDMYPEKASMGTEAAGVVTAVGPDVDSFVPGDRVLGLFQGAFAPVAVTDHRLLAHVPDGWSDAEAAAVPIAYTTAYYALRDLAGLRAGQSVLIHAAAGGVGMAAVALAQRAGAEVFASASPAKHGTLRGLGLDDEHIASSREAGFARRFLENTGGRGVDVVLNSLTGELLDESAALLAEGGVFVEMGKTDLRAAEDFRGHYAAFDLGEAGDDRLGELLREVVGLLEGGELDRIPVSAWELAAAPAALQHMSRGRHVGKLVLTQPAPVDPEGTVLITGGTGTLGRFLARHLVTEYDVRHLSLVSRRGADAPGATDLREEIEGLGATAEVVACDIADRDSLSALLEELSRPLTGVVHAAGVLADGLVTSVDEQAVEKVLRAKVDAAWNLHELTANTDLAFFVLCSSAASVLAGPGQGVYAAANEVLNTLAGFRRTRGLPAKALGWGLWAQESELTSGLGDRIARTGVAALPTGRALALFDAALRRGGEVVFPLSINRSALRGAEFVPEVLRGMVRAKLPASGPTASGPNLVDRLTGRSEPDQVAELAELVRSHAAAVSGYGSADQLAERRAFKDLGFDSLAAVELRNRLDTATGVRLPSTLVFDHPTPLAVAEHLRERLFANSSSSVDIGGRLDELEKALEALSAEDGHDDVGNRLESLLHWWNSRRTAGVRSTPAINEDASDDELFSMLDQRLGGGEDL</sequence>
<evidence type="ECO:0000256" key="8">
    <source>
        <dbReference type="ARBA" id="ARBA00023315"/>
    </source>
</evidence>
<dbReference type="InterPro" id="IPR014031">
    <property type="entry name" value="Ketoacyl_synth_C"/>
</dbReference>
<evidence type="ECO:0000256" key="3">
    <source>
        <dbReference type="ARBA" id="ARBA00022450"/>
    </source>
</evidence>
<dbReference type="CDD" id="cd05195">
    <property type="entry name" value="enoyl_red"/>
    <property type="match status" value="1"/>
</dbReference>
<feature type="domain" description="Ketosynthase family 3 (KS3)" evidence="11">
    <location>
        <begin position="30"/>
        <end position="455"/>
    </location>
</feature>
<dbReference type="Pfam" id="PF08659">
    <property type="entry name" value="KR"/>
    <property type="match status" value="2"/>
</dbReference>
<dbReference type="GO" id="GO:0004315">
    <property type="term" value="F:3-oxoacyl-[acyl-carrier-protein] synthase activity"/>
    <property type="evidence" value="ECO:0007669"/>
    <property type="project" value="InterPro"/>
</dbReference>
<dbReference type="InterPro" id="IPR009081">
    <property type="entry name" value="PP-bd_ACP"/>
</dbReference>
<dbReference type="InterPro" id="IPR036291">
    <property type="entry name" value="NAD(P)-bd_dom_sf"/>
</dbReference>
<dbReference type="FunFam" id="3.90.180.10:FF:000032">
    <property type="entry name" value="Probable polyketide synthase pks1"/>
    <property type="match status" value="1"/>
</dbReference>
<dbReference type="InterPro" id="IPR013968">
    <property type="entry name" value="PKS_KR"/>
</dbReference>
<dbReference type="FunFam" id="3.40.366.10:FF:000002">
    <property type="entry name" value="Probable polyketide synthase 2"/>
    <property type="match status" value="2"/>
</dbReference>
<dbReference type="PROSITE" id="PS52004">
    <property type="entry name" value="KS3_2"/>
    <property type="match status" value="2"/>
</dbReference>
<dbReference type="Pfam" id="PF09277">
    <property type="entry name" value="Erythro-docking"/>
    <property type="match status" value="1"/>
</dbReference>
<dbReference type="InterPro" id="IPR015083">
    <property type="entry name" value="NorB/c/GfsB-D-like_docking"/>
</dbReference>
<keyword evidence="8" id="KW-0012">Acyltransferase</keyword>
<dbReference type="PROSITE" id="PS00606">
    <property type="entry name" value="KS3_1"/>
    <property type="match status" value="2"/>
</dbReference>
<evidence type="ECO:0000256" key="4">
    <source>
        <dbReference type="ARBA" id="ARBA00022553"/>
    </source>
</evidence>
<dbReference type="GO" id="GO:0016491">
    <property type="term" value="F:oxidoreductase activity"/>
    <property type="evidence" value="ECO:0007669"/>
    <property type="project" value="InterPro"/>
</dbReference>
<evidence type="ECO:0008006" key="15">
    <source>
        <dbReference type="Google" id="ProtNLM"/>
    </source>
</evidence>
<evidence type="ECO:0000256" key="9">
    <source>
        <dbReference type="PROSITE-ProRule" id="PRU01363"/>
    </source>
</evidence>
<dbReference type="Pfam" id="PF16197">
    <property type="entry name" value="KAsynt_C_assoc"/>
    <property type="match status" value="2"/>
</dbReference>
<dbReference type="InterPro" id="IPR042104">
    <property type="entry name" value="PKS_dehydratase_sf"/>
</dbReference>
<dbReference type="InterPro" id="IPR011032">
    <property type="entry name" value="GroES-like_sf"/>
</dbReference>
<feature type="region of interest" description="N-terminal hotdog fold" evidence="9">
    <location>
        <begin position="2382"/>
        <end position="2507"/>
    </location>
</feature>
<dbReference type="Gene3D" id="3.30.70.3290">
    <property type="match status" value="2"/>
</dbReference>
<accession>A0A223RTA0</accession>
<dbReference type="Pfam" id="PF08240">
    <property type="entry name" value="ADH_N"/>
    <property type="match status" value="1"/>
</dbReference>
<dbReference type="Gene3D" id="1.20.5.1140">
    <property type="entry name" value="Docking domain of the erythromycin polyketide synthase (DEBS)"/>
    <property type="match status" value="1"/>
</dbReference>
<evidence type="ECO:0000259" key="10">
    <source>
        <dbReference type="PROSITE" id="PS50075"/>
    </source>
</evidence>
<keyword evidence="3" id="KW-0596">Phosphopantetheine</keyword>
<protein>
    <recommendedName>
        <fullName evidence="15">Type I polyketide synthase</fullName>
    </recommendedName>
</protein>
<dbReference type="InterPro" id="IPR049551">
    <property type="entry name" value="PKS_DH_C"/>
</dbReference>
<feature type="active site" description="Proton acceptor; for dehydratase activity" evidence="9">
    <location>
        <position position="2414"/>
    </location>
</feature>
<dbReference type="InterPro" id="IPR016035">
    <property type="entry name" value="Acyl_Trfase/lysoPLipase"/>
</dbReference>
<dbReference type="InterPro" id="IPR055123">
    <property type="entry name" value="SpnB-like_Rossmann"/>
</dbReference>
<feature type="domain" description="Carrier" evidence="10">
    <location>
        <begin position="1397"/>
        <end position="1472"/>
    </location>
</feature>
<dbReference type="SMART" id="SM00825">
    <property type="entry name" value="PKS_KS"/>
    <property type="match status" value="2"/>
</dbReference>
<dbReference type="Pfam" id="PF21089">
    <property type="entry name" value="PKS_DH_N"/>
    <property type="match status" value="1"/>
</dbReference>
<evidence type="ECO:0000256" key="1">
    <source>
        <dbReference type="ARBA" id="ARBA00001957"/>
    </source>
</evidence>
<dbReference type="InterPro" id="IPR036347">
    <property type="entry name" value="DEBS_docking_sf"/>
</dbReference>
<proteinExistence type="predicted"/>
<feature type="domain" description="Ketosynthase family 3 (KS3)" evidence="11">
    <location>
        <begin position="1490"/>
        <end position="1916"/>
    </location>
</feature>
<dbReference type="GO" id="GO:0033068">
    <property type="term" value="P:macrolide biosynthetic process"/>
    <property type="evidence" value="ECO:0007669"/>
    <property type="project" value="UniProtKB-ARBA"/>
</dbReference>
<dbReference type="InterPro" id="IPR014030">
    <property type="entry name" value="Ketoacyl_synth_N"/>
</dbReference>
<dbReference type="GO" id="GO:0031177">
    <property type="term" value="F:phosphopantetheine binding"/>
    <property type="evidence" value="ECO:0007669"/>
    <property type="project" value="InterPro"/>
</dbReference>
<dbReference type="EMBL" id="CP022752">
    <property type="protein sequence ID" value="ASU79081.1"/>
    <property type="molecule type" value="Genomic_DNA"/>
</dbReference>
<evidence type="ECO:0000259" key="11">
    <source>
        <dbReference type="PROSITE" id="PS52004"/>
    </source>
</evidence>
<comment type="cofactor">
    <cofactor evidence="1">
        <name>pantetheine 4'-phosphate</name>
        <dbReference type="ChEBI" id="CHEBI:47942"/>
    </cofactor>
</comment>
<evidence type="ECO:0000256" key="2">
    <source>
        <dbReference type="ARBA" id="ARBA00004792"/>
    </source>
</evidence>
<evidence type="ECO:0000256" key="6">
    <source>
        <dbReference type="ARBA" id="ARBA00023194"/>
    </source>
</evidence>
<evidence type="ECO:0000256" key="5">
    <source>
        <dbReference type="ARBA" id="ARBA00022679"/>
    </source>
</evidence>
<dbReference type="InterPro" id="IPR016039">
    <property type="entry name" value="Thiolase-like"/>
</dbReference>
<dbReference type="CDD" id="cd08952">
    <property type="entry name" value="KR_1_SDR_x"/>
    <property type="match status" value="1"/>
</dbReference>
<feature type="domain" description="Carrier" evidence="10">
    <location>
        <begin position="3417"/>
        <end position="3492"/>
    </location>
</feature>
<dbReference type="PANTHER" id="PTHR43775:SF51">
    <property type="entry name" value="INACTIVE PHENOLPHTHIOCEROL SYNTHESIS POLYKETIDE SYNTHASE TYPE I PKS1-RELATED"/>
    <property type="match status" value="1"/>
</dbReference>
<feature type="domain" description="PKS/mFAS DH" evidence="12">
    <location>
        <begin position="2382"/>
        <end position="2653"/>
    </location>
</feature>
<dbReference type="KEGG" id="aey:CDG81_13175"/>
<dbReference type="GO" id="GO:0006633">
    <property type="term" value="P:fatty acid biosynthetic process"/>
    <property type="evidence" value="ECO:0007669"/>
    <property type="project" value="InterPro"/>
</dbReference>
<dbReference type="Pfam" id="PF08990">
    <property type="entry name" value="Docking"/>
    <property type="match status" value="1"/>
</dbReference>
<dbReference type="FunFam" id="1.10.1200.10:FF:000007">
    <property type="entry name" value="Probable polyketide synthase pks17"/>
    <property type="match status" value="2"/>
</dbReference>
<dbReference type="InterPro" id="IPR020843">
    <property type="entry name" value="ER"/>
</dbReference>
<dbReference type="Pfam" id="PF00698">
    <property type="entry name" value="Acyl_transf_1"/>
    <property type="match status" value="2"/>
</dbReference>
<dbReference type="InterPro" id="IPR014043">
    <property type="entry name" value="Acyl_transferase_dom"/>
</dbReference>
<dbReference type="GO" id="GO:0004312">
    <property type="term" value="F:fatty acid synthase activity"/>
    <property type="evidence" value="ECO:0007669"/>
    <property type="project" value="TreeGrafter"/>
</dbReference>
<dbReference type="SMART" id="SM00826">
    <property type="entry name" value="PKS_DH"/>
    <property type="match status" value="1"/>
</dbReference>
<dbReference type="FunFam" id="3.40.47.10:FF:000019">
    <property type="entry name" value="Polyketide synthase type I"/>
    <property type="match status" value="2"/>
</dbReference>
<dbReference type="SUPFAM" id="SSF101166">
    <property type="entry name" value="Docking domain A of the erythromycin polyketide synthase (DEBS)"/>
    <property type="match status" value="1"/>
</dbReference>
<dbReference type="InterPro" id="IPR050091">
    <property type="entry name" value="PKS_NRPS_Biosynth_Enz"/>
</dbReference>
<dbReference type="InterPro" id="IPR032821">
    <property type="entry name" value="PKS_assoc"/>
</dbReference>
<dbReference type="SUPFAM" id="SSF51735">
    <property type="entry name" value="NAD(P)-binding Rossmann-fold domains"/>
    <property type="match status" value="5"/>
</dbReference>
<dbReference type="Pfam" id="PF00550">
    <property type="entry name" value="PP-binding"/>
    <property type="match status" value="2"/>
</dbReference>
<dbReference type="SUPFAM" id="SSF55048">
    <property type="entry name" value="Probable ACP-binding domain of malonyl-CoA ACP transacylase"/>
    <property type="match status" value="2"/>
</dbReference>
<dbReference type="OrthoDB" id="9778690at2"/>
<dbReference type="SUPFAM" id="SSF47336">
    <property type="entry name" value="ACP-like"/>
    <property type="match status" value="2"/>
</dbReference>
<dbReference type="InterPro" id="IPR001227">
    <property type="entry name" value="Ac_transferase_dom_sf"/>
</dbReference>
<evidence type="ECO:0000259" key="12">
    <source>
        <dbReference type="PROSITE" id="PS52019"/>
    </source>
</evidence>
<dbReference type="SUPFAM" id="SSF53901">
    <property type="entry name" value="Thiolase-like"/>
    <property type="match status" value="2"/>
</dbReference>
<dbReference type="Pfam" id="PF14765">
    <property type="entry name" value="PS-DH"/>
    <property type="match status" value="1"/>
</dbReference>
<dbReference type="InterPro" id="IPR057326">
    <property type="entry name" value="KR_dom"/>
</dbReference>
<dbReference type="Pfam" id="PF02801">
    <property type="entry name" value="Ketoacyl-synt_C"/>
    <property type="match status" value="2"/>
</dbReference>
<dbReference type="InterPro" id="IPR006162">
    <property type="entry name" value="Ppantetheine_attach_site"/>
</dbReference>
<dbReference type="Gene3D" id="3.40.366.10">
    <property type="entry name" value="Malonyl-Coenzyme A Acyl Carrier Protein, domain 2"/>
    <property type="match status" value="2"/>
</dbReference>
<reference evidence="13 14" key="1">
    <citation type="submission" date="2017-08" db="EMBL/GenBank/DDBJ databases">
        <title>The complete genome sequence of moderately halophilic actinomycete Actinopolyspora erythraea YIM 90600, the producer of novel erythromycin, novel actinopolysporins A-C and tubercidin.</title>
        <authorList>
            <person name="Yin M."/>
            <person name="Tang S."/>
        </authorList>
    </citation>
    <scope>NUCLEOTIDE SEQUENCE [LARGE SCALE GENOMIC DNA]</scope>
    <source>
        <strain evidence="13 14">YIM 90600</strain>
    </source>
</reference>
<keyword evidence="5" id="KW-0808">Transferase</keyword>
<dbReference type="SUPFAM" id="SSF50129">
    <property type="entry name" value="GroES-like"/>
    <property type="match status" value="1"/>
</dbReference>